<dbReference type="RefSeq" id="WP_312889019.1">
    <property type="nucleotide sequence ID" value="NZ_JACCFS010000001.1"/>
</dbReference>
<dbReference type="Pfam" id="PF00440">
    <property type="entry name" value="TetR_N"/>
    <property type="match status" value="1"/>
</dbReference>
<comment type="caution">
    <text evidence="6">The sequence shown here is derived from an EMBL/GenBank/DDBJ whole genome shotgun (WGS) entry which is preliminary data.</text>
</comment>
<feature type="DNA-binding region" description="H-T-H motif" evidence="4">
    <location>
        <begin position="34"/>
        <end position="53"/>
    </location>
</feature>
<evidence type="ECO:0000256" key="2">
    <source>
        <dbReference type="ARBA" id="ARBA00023125"/>
    </source>
</evidence>
<dbReference type="InterPro" id="IPR054129">
    <property type="entry name" value="DesT_TetR_C"/>
</dbReference>
<keyword evidence="1" id="KW-0805">Transcription regulation</keyword>
<dbReference type="SUPFAM" id="SSF46689">
    <property type="entry name" value="Homeodomain-like"/>
    <property type="match status" value="1"/>
</dbReference>
<proteinExistence type="predicted"/>
<dbReference type="Pfam" id="PF21943">
    <property type="entry name" value="TetR_C_46"/>
    <property type="match status" value="1"/>
</dbReference>
<dbReference type="AlphaFoldDB" id="A0A7Z0EHV2"/>
<keyword evidence="7" id="KW-1185">Reference proteome</keyword>
<feature type="domain" description="HTH tetR-type" evidence="5">
    <location>
        <begin position="11"/>
        <end position="71"/>
    </location>
</feature>
<dbReference type="EMBL" id="JACCFS010000001">
    <property type="protein sequence ID" value="NYJ32232.1"/>
    <property type="molecule type" value="Genomic_DNA"/>
</dbReference>
<gene>
    <name evidence="6" type="ORF">HNR10_000113</name>
</gene>
<accession>A0A7Z0EHV2</accession>
<evidence type="ECO:0000256" key="3">
    <source>
        <dbReference type="ARBA" id="ARBA00023163"/>
    </source>
</evidence>
<dbReference type="GO" id="GO:0000976">
    <property type="term" value="F:transcription cis-regulatory region binding"/>
    <property type="evidence" value="ECO:0007669"/>
    <property type="project" value="TreeGrafter"/>
</dbReference>
<dbReference type="InterPro" id="IPR050109">
    <property type="entry name" value="HTH-type_TetR-like_transc_reg"/>
</dbReference>
<dbReference type="PROSITE" id="PS50977">
    <property type="entry name" value="HTH_TETR_2"/>
    <property type="match status" value="1"/>
</dbReference>
<organism evidence="6 7">
    <name type="scientific">Nocardiopsis aegyptia</name>
    <dbReference type="NCBI Taxonomy" id="220378"/>
    <lineage>
        <taxon>Bacteria</taxon>
        <taxon>Bacillati</taxon>
        <taxon>Actinomycetota</taxon>
        <taxon>Actinomycetes</taxon>
        <taxon>Streptosporangiales</taxon>
        <taxon>Nocardiopsidaceae</taxon>
        <taxon>Nocardiopsis</taxon>
    </lineage>
</organism>
<sequence>MKTKQRRLPRRVREQQMIDAAVTAFSKGDYHTVRVEEIAEAAGTSKPTVYHYLGSKEGLFTACVRREAERLIQAIRRAVHEPPADAGDDPLRRGIQAFFTYVTENRESWTVLYRRAAVQGEPFAAEATRVRERVMAEIVDLVTTCARGGPRPSAPHDRRCPDAKDAQLMARIAVSTADAFADWLVEHPEESPDAMAGHVTELARSHLGQDRAGAAL</sequence>
<evidence type="ECO:0000313" key="7">
    <source>
        <dbReference type="Proteomes" id="UP000572051"/>
    </source>
</evidence>
<dbReference type="Proteomes" id="UP000572051">
    <property type="component" value="Unassembled WGS sequence"/>
</dbReference>
<dbReference type="PRINTS" id="PR00455">
    <property type="entry name" value="HTHTETR"/>
</dbReference>
<name>A0A7Z0EHV2_9ACTN</name>
<protein>
    <submittedName>
        <fullName evidence="6">AcrR family transcriptional regulator</fullName>
    </submittedName>
</protein>
<dbReference type="Gene3D" id="1.10.357.10">
    <property type="entry name" value="Tetracycline Repressor, domain 2"/>
    <property type="match status" value="1"/>
</dbReference>
<reference evidence="6 7" key="1">
    <citation type="submission" date="2020-07" db="EMBL/GenBank/DDBJ databases">
        <title>Sequencing the genomes of 1000 actinobacteria strains.</title>
        <authorList>
            <person name="Klenk H.-P."/>
        </authorList>
    </citation>
    <scope>NUCLEOTIDE SEQUENCE [LARGE SCALE GENOMIC DNA]</scope>
    <source>
        <strain evidence="6 7">DSM 44442</strain>
    </source>
</reference>
<keyword evidence="3" id="KW-0804">Transcription</keyword>
<evidence type="ECO:0000313" key="6">
    <source>
        <dbReference type="EMBL" id="NYJ32232.1"/>
    </source>
</evidence>
<dbReference type="PANTHER" id="PTHR30055">
    <property type="entry name" value="HTH-TYPE TRANSCRIPTIONAL REGULATOR RUTR"/>
    <property type="match status" value="1"/>
</dbReference>
<dbReference type="InterPro" id="IPR001647">
    <property type="entry name" value="HTH_TetR"/>
</dbReference>
<evidence type="ECO:0000256" key="4">
    <source>
        <dbReference type="PROSITE-ProRule" id="PRU00335"/>
    </source>
</evidence>
<dbReference type="GO" id="GO:0003700">
    <property type="term" value="F:DNA-binding transcription factor activity"/>
    <property type="evidence" value="ECO:0007669"/>
    <property type="project" value="TreeGrafter"/>
</dbReference>
<dbReference type="InterPro" id="IPR009057">
    <property type="entry name" value="Homeodomain-like_sf"/>
</dbReference>
<evidence type="ECO:0000256" key="1">
    <source>
        <dbReference type="ARBA" id="ARBA00023015"/>
    </source>
</evidence>
<dbReference type="PANTHER" id="PTHR30055:SF158">
    <property type="entry name" value="POSSIBLE TRANSCRIPTIONAL REGULATORY PROTEIN (PROBABLY TETR-FAMILY)"/>
    <property type="match status" value="1"/>
</dbReference>
<keyword evidence="2 4" id="KW-0238">DNA-binding</keyword>
<evidence type="ECO:0000259" key="5">
    <source>
        <dbReference type="PROSITE" id="PS50977"/>
    </source>
</evidence>